<dbReference type="InterPro" id="IPR027417">
    <property type="entry name" value="P-loop_NTPase"/>
</dbReference>
<evidence type="ECO:0000259" key="8">
    <source>
        <dbReference type="Pfam" id="PF09115"/>
    </source>
</evidence>
<keyword evidence="4" id="KW-0548">Nucleotidyltransferase</keyword>
<evidence type="ECO:0000256" key="5">
    <source>
        <dbReference type="ARBA" id="ARBA00022705"/>
    </source>
</evidence>
<dbReference type="PANTHER" id="PTHR11669">
    <property type="entry name" value="REPLICATION FACTOR C / DNA POLYMERASE III GAMMA-TAU SUBUNIT"/>
    <property type="match status" value="1"/>
</dbReference>
<dbReference type="SUPFAM" id="SSF52540">
    <property type="entry name" value="P-loop containing nucleoside triphosphate hydrolases"/>
    <property type="match status" value="1"/>
</dbReference>
<keyword evidence="3" id="KW-0808">Transferase</keyword>
<evidence type="ECO:0000256" key="3">
    <source>
        <dbReference type="ARBA" id="ARBA00022679"/>
    </source>
</evidence>
<accession>A0A1M6L5R4</accession>
<comment type="catalytic activity">
    <reaction evidence="7">
        <text>DNA(n) + a 2'-deoxyribonucleoside 5'-triphosphate = DNA(n+1) + diphosphate</text>
        <dbReference type="Rhea" id="RHEA:22508"/>
        <dbReference type="Rhea" id="RHEA-COMP:17339"/>
        <dbReference type="Rhea" id="RHEA-COMP:17340"/>
        <dbReference type="ChEBI" id="CHEBI:33019"/>
        <dbReference type="ChEBI" id="CHEBI:61560"/>
        <dbReference type="ChEBI" id="CHEBI:173112"/>
        <dbReference type="EC" id="2.7.7.7"/>
    </reaction>
</comment>
<keyword evidence="10" id="KW-1185">Reference proteome</keyword>
<evidence type="ECO:0000256" key="2">
    <source>
        <dbReference type="ARBA" id="ARBA00014363"/>
    </source>
</evidence>
<dbReference type="InterPro" id="IPR015199">
    <property type="entry name" value="DNA_pol_III_delta_C"/>
</dbReference>
<dbReference type="EMBL" id="FQYT01000032">
    <property type="protein sequence ID" value="SHJ66532.1"/>
    <property type="molecule type" value="Genomic_DNA"/>
</dbReference>
<evidence type="ECO:0000256" key="4">
    <source>
        <dbReference type="ARBA" id="ARBA00022695"/>
    </source>
</evidence>
<dbReference type="GO" id="GO:0009360">
    <property type="term" value="C:DNA polymerase III complex"/>
    <property type="evidence" value="ECO:0007669"/>
    <property type="project" value="InterPro"/>
</dbReference>
<dbReference type="STRING" id="1122934.SAMN02745691_02333"/>
<dbReference type="Pfam" id="PF09115">
    <property type="entry name" value="DNApol3-delta_C"/>
    <property type="match status" value="1"/>
</dbReference>
<name>A0A1M6L5R4_9FIRM</name>
<dbReference type="PANTHER" id="PTHR11669:SF8">
    <property type="entry name" value="DNA POLYMERASE III SUBUNIT DELTA"/>
    <property type="match status" value="1"/>
</dbReference>
<gene>
    <name evidence="9" type="ORF">SAMN02745691_02333</name>
</gene>
<dbReference type="AlphaFoldDB" id="A0A1M6L5R4"/>
<proteinExistence type="predicted"/>
<dbReference type="OrthoDB" id="9810148at2"/>
<dbReference type="Gene3D" id="3.40.50.300">
    <property type="entry name" value="P-loop containing nucleotide triphosphate hydrolases"/>
    <property type="match status" value="1"/>
</dbReference>
<dbReference type="NCBIfam" id="TIGR00678">
    <property type="entry name" value="holB"/>
    <property type="match status" value="1"/>
</dbReference>
<dbReference type="Pfam" id="PF13177">
    <property type="entry name" value="DNA_pol3_delta2"/>
    <property type="match status" value="1"/>
</dbReference>
<dbReference type="InterPro" id="IPR050238">
    <property type="entry name" value="DNA_Rep/Repair_Clamp_Loader"/>
</dbReference>
<keyword evidence="6" id="KW-0239">DNA-directed DNA polymerase</keyword>
<feature type="domain" description="DNA polymerase III delta subunit C-terminal" evidence="8">
    <location>
        <begin position="245"/>
        <end position="326"/>
    </location>
</feature>
<evidence type="ECO:0000256" key="1">
    <source>
        <dbReference type="ARBA" id="ARBA00012417"/>
    </source>
</evidence>
<dbReference type="Proteomes" id="UP000184342">
    <property type="component" value="Unassembled WGS sequence"/>
</dbReference>
<evidence type="ECO:0000256" key="6">
    <source>
        <dbReference type="ARBA" id="ARBA00022932"/>
    </source>
</evidence>
<dbReference type="InterPro" id="IPR004622">
    <property type="entry name" value="DNA_pol_HolB"/>
</dbReference>
<evidence type="ECO:0000313" key="10">
    <source>
        <dbReference type="Proteomes" id="UP000184342"/>
    </source>
</evidence>
<sequence length="331" mass="37167">MPGFNDVLGNKEIISHIRNTVKTDKVSHAYIISGEKGMGKKLIASLFAMALLCEGNGDRPCMECRECGRVESGNHPDILWVSHEKPGSIGVEEIRRQLNSTIEIKPYEGKYKIYIIDEAEKLTVQAQNSLLKTIEEPPAYAVIFLLTTNPDILLPTIVSRCVSLKMQPVENELLKEHLIKQTGISRGEAEVIVSFSGGNAGKAMEIASSEAFNGMKEFSVGVLRRIMEMDVHEITLAAKNFSEYKNSINDCIDIIMIWFRDVLLFKVTNDLNELIFKDEYRYISAQASKASYSGLEMILESVDKARNRLRANVNFELTMELLLLAVKENIT</sequence>
<dbReference type="GO" id="GO:0008408">
    <property type="term" value="F:3'-5' exonuclease activity"/>
    <property type="evidence" value="ECO:0007669"/>
    <property type="project" value="InterPro"/>
</dbReference>
<evidence type="ECO:0000256" key="7">
    <source>
        <dbReference type="ARBA" id="ARBA00049244"/>
    </source>
</evidence>
<dbReference type="RefSeq" id="WP_073994574.1">
    <property type="nucleotide sequence ID" value="NZ_FQYT01000032.1"/>
</dbReference>
<protein>
    <recommendedName>
        <fullName evidence="2">DNA polymerase III subunit delta'</fullName>
        <ecNumber evidence="1">2.7.7.7</ecNumber>
    </recommendedName>
</protein>
<organism evidence="9 10">
    <name type="scientific">Parasporobacterium paucivorans DSM 15970</name>
    <dbReference type="NCBI Taxonomy" id="1122934"/>
    <lineage>
        <taxon>Bacteria</taxon>
        <taxon>Bacillati</taxon>
        <taxon>Bacillota</taxon>
        <taxon>Clostridia</taxon>
        <taxon>Lachnospirales</taxon>
        <taxon>Lachnospiraceae</taxon>
        <taxon>Parasporobacterium</taxon>
    </lineage>
</organism>
<keyword evidence="5" id="KW-0235">DNA replication</keyword>
<evidence type="ECO:0000313" key="9">
    <source>
        <dbReference type="EMBL" id="SHJ66532.1"/>
    </source>
</evidence>
<reference evidence="9 10" key="1">
    <citation type="submission" date="2016-11" db="EMBL/GenBank/DDBJ databases">
        <authorList>
            <person name="Jaros S."/>
            <person name="Januszkiewicz K."/>
            <person name="Wedrychowicz H."/>
        </authorList>
    </citation>
    <scope>NUCLEOTIDE SEQUENCE [LARGE SCALE GENOMIC DNA]</scope>
    <source>
        <strain evidence="9 10">DSM 15970</strain>
    </source>
</reference>
<dbReference type="EC" id="2.7.7.7" evidence="1"/>
<dbReference type="GO" id="GO:0003887">
    <property type="term" value="F:DNA-directed DNA polymerase activity"/>
    <property type="evidence" value="ECO:0007669"/>
    <property type="project" value="UniProtKB-KW"/>
</dbReference>
<dbReference type="GO" id="GO:0006261">
    <property type="term" value="P:DNA-templated DNA replication"/>
    <property type="evidence" value="ECO:0007669"/>
    <property type="project" value="TreeGrafter"/>
</dbReference>
<dbReference type="GO" id="GO:0003677">
    <property type="term" value="F:DNA binding"/>
    <property type="evidence" value="ECO:0007669"/>
    <property type="project" value="InterPro"/>
</dbReference>